<name>A0A7W9SR52_ARMRO</name>
<organism evidence="1 2">
    <name type="scientific">Armatimonas rosea</name>
    <dbReference type="NCBI Taxonomy" id="685828"/>
    <lineage>
        <taxon>Bacteria</taxon>
        <taxon>Bacillati</taxon>
        <taxon>Armatimonadota</taxon>
        <taxon>Armatimonadia</taxon>
        <taxon>Armatimonadales</taxon>
        <taxon>Armatimonadaceae</taxon>
        <taxon>Armatimonas</taxon>
    </lineage>
</organism>
<dbReference type="RefSeq" id="WP_184196165.1">
    <property type="nucleotide sequence ID" value="NZ_JACHGW010000002.1"/>
</dbReference>
<protein>
    <recommendedName>
        <fullName evidence="3">Retroviral-like aspartic protease</fullName>
    </recommendedName>
</protein>
<reference evidence="1 2" key="1">
    <citation type="submission" date="2020-08" db="EMBL/GenBank/DDBJ databases">
        <title>Genomic Encyclopedia of Type Strains, Phase IV (KMG-IV): sequencing the most valuable type-strain genomes for metagenomic binning, comparative biology and taxonomic classification.</title>
        <authorList>
            <person name="Goeker M."/>
        </authorList>
    </citation>
    <scope>NUCLEOTIDE SEQUENCE [LARGE SCALE GENOMIC DNA]</scope>
    <source>
        <strain evidence="1 2">DSM 23562</strain>
    </source>
</reference>
<dbReference type="Pfam" id="PF13650">
    <property type="entry name" value="Asp_protease_2"/>
    <property type="match status" value="1"/>
</dbReference>
<accession>A0A7W9SR52</accession>
<dbReference type="InterPro" id="IPR021109">
    <property type="entry name" value="Peptidase_aspartic_dom_sf"/>
</dbReference>
<dbReference type="EMBL" id="JACHGW010000002">
    <property type="protein sequence ID" value="MBB6050708.1"/>
    <property type="molecule type" value="Genomic_DNA"/>
</dbReference>
<evidence type="ECO:0008006" key="3">
    <source>
        <dbReference type="Google" id="ProtNLM"/>
    </source>
</evidence>
<dbReference type="Proteomes" id="UP000520814">
    <property type="component" value="Unassembled WGS sequence"/>
</dbReference>
<evidence type="ECO:0000313" key="1">
    <source>
        <dbReference type="EMBL" id="MBB6050708.1"/>
    </source>
</evidence>
<keyword evidence="2" id="KW-1185">Reference proteome</keyword>
<gene>
    <name evidence="1" type="ORF">HNQ39_002499</name>
</gene>
<evidence type="ECO:0000313" key="2">
    <source>
        <dbReference type="Proteomes" id="UP000520814"/>
    </source>
</evidence>
<dbReference type="AlphaFoldDB" id="A0A7W9SR52"/>
<sequence>MTELEPATFPFVNANPHLPGSSLVPLLPFFLSYQSQQLATAGMLDTGASINVLPYSLGLELGLSWEDQHHTITLAGNLAQIPARGVVLSATVASFPPVRLAFAWAQTDHVRVLLGQVNFFQEFNVCFFRSQSMFEVMPATR</sequence>
<comment type="caution">
    <text evidence="1">The sequence shown here is derived from an EMBL/GenBank/DDBJ whole genome shotgun (WGS) entry which is preliminary data.</text>
</comment>
<proteinExistence type="predicted"/>
<dbReference type="Gene3D" id="2.40.70.10">
    <property type="entry name" value="Acid Proteases"/>
    <property type="match status" value="1"/>
</dbReference>